<dbReference type="PANTHER" id="PTHR30106">
    <property type="entry name" value="INNER MEMBRANE PROTEIN YEIH-RELATED"/>
    <property type="match status" value="1"/>
</dbReference>
<feature type="transmembrane region" description="Helical" evidence="7">
    <location>
        <begin position="274"/>
        <end position="291"/>
    </location>
</feature>
<dbReference type="InterPro" id="IPR018383">
    <property type="entry name" value="UPF0324_pro"/>
</dbReference>
<accession>A0ABT0XNZ2</accession>
<comment type="subcellular location">
    <subcellularLocation>
        <location evidence="1">Cell membrane</location>
        <topology evidence="1">Multi-pass membrane protein</topology>
    </subcellularLocation>
</comment>
<evidence type="ECO:0000256" key="6">
    <source>
        <dbReference type="ARBA" id="ARBA00023136"/>
    </source>
</evidence>
<feature type="transmembrane region" description="Helical" evidence="7">
    <location>
        <begin position="303"/>
        <end position="327"/>
    </location>
</feature>
<keyword evidence="6 7" id="KW-0472">Membrane</keyword>
<keyword evidence="4 7" id="KW-0812">Transmembrane</keyword>
<dbReference type="PANTHER" id="PTHR30106:SF2">
    <property type="entry name" value="UPF0324 INNER MEMBRANE PROTEIN YEIH"/>
    <property type="match status" value="1"/>
</dbReference>
<sequence length="329" mass="35014">MQRVSFSIGLGLTLCIAGIAFYLAKLPFLNIVGQLVIAIILGIVWRATAGMKPNYMPGVEFSSTRLLRIGIVLLGLRLNLLDIYQAGLPVFFYAFILLVSTIGIVYGLCRALRVDKTVSILTACGTAICGAAAILAVAPILKAKEQSITIAVAVIAVLGTTFTILYTVIFSWLPLSDFSYGILSGGTLHEVAHVVAASSVGGEQAEDMAIIVKLTRVALLVPVALALTLMMQKGNHSSVKHQLPIPWFLFGFIGMSLLNTLGIVPAVIVDHCITLSYLLLAMAMAGLGLKMDVRILKKQGGRVFVAALIGSVCLVLAGYGLLVWFPIMP</sequence>
<reference evidence="8" key="1">
    <citation type="submission" date="2022-06" db="EMBL/GenBank/DDBJ databases">
        <title>Alkalicoccobacillus porphyridii sp. nov., isolated from a marine red alga, Porphyridium purpureum and reclassification of Shouchella plakortidis and Shouchella gibsonii as Alkalicoccobacillus plakortidis comb. nov. and Alkalicoccobacillus gibsonii comb. nov.</title>
        <authorList>
            <person name="Kim K.H."/>
            <person name="Lee J.K."/>
            <person name="Han D.M."/>
            <person name="Baek J.H."/>
            <person name="Jeon C.O."/>
        </authorList>
    </citation>
    <scope>NUCLEOTIDE SEQUENCE</scope>
    <source>
        <strain evidence="8">DSM 19153</strain>
    </source>
</reference>
<dbReference type="EMBL" id="JAMQJY010000005">
    <property type="protein sequence ID" value="MCM2677606.1"/>
    <property type="molecule type" value="Genomic_DNA"/>
</dbReference>
<feature type="transmembrane region" description="Helical" evidence="7">
    <location>
        <begin position="90"/>
        <end position="108"/>
    </location>
</feature>
<comment type="similarity">
    <text evidence="2">Belongs to the UPF0324 family.</text>
</comment>
<evidence type="ECO:0000256" key="1">
    <source>
        <dbReference type="ARBA" id="ARBA00004651"/>
    </source>
</evidence>
<protein>
    <submittedName>
        <fullName evidence="8">YeiH family protein</fullName>
    </submittedName>
</protein>
<evidence type="ECO:0000256" key="2">
    <source>
        <dbReference type="ARBA" id="ARBA00007977"/>
    </source>
</evidence>
<keyword evidence="5 7" id="KW-1133">Transmembrane helix</keyword>
<proteinExistence type="inferred from homology"/>
<evidence type="ECO:0000256" key="7">
    <source>
        <dbReference type="SAM" id="Phobius"/>
    </source>
</evidence>
<name>A0ABT0XNZ2_9BACI</name>
<organism evidence="8 9">
    <name type="scientific">Alkalicoccobacillus plakortidis</name>
    <dbReference type="NCBI Taxonomy" id="444060"/>
    <lineage>
        <taxon>Bacteria</taxon>
        <taxon>Bacillati</taxon>
        <taxon>Bacillota</taxon>
        <taxon>Bacilli</taxon>
        <taxon>Bacillales</taxon>
        <taxon>Bacillaceae</taxon>
        <taxon>Alkalicoccobacillus</taxon>
    </lineage>
</organism>
<gene>
    <name evidence="8" type="ORF">NDM98_20590</name>
</gene>
<comment type="caution">
    <text evidence="8">The sequence shown here is derived from an EMBL/GenBank/DDBJ whole genome shotgun (WGS) entry which is preliminary data.</text>
</comment>
<evidence type="ECO:0000256" key="4">
    <source>
        <dbReference type="ARBA" id="ARBA00022692"/>
    </source>
</evidence>
<evidence type="ECO:0000313" key="8">
    <source>
        <dbReference type="EMBL" id="MCM2677606.1"/>
    </source>
</evidence>
<feature type="transmembrane region" description="Helical" evidence="7">
    <location>
        <begin position="27"/>
        <end position="45"/>
    </location>
</feature>
<feature type="transmembrane region" description="Helical" evidence="7">
    <location>
        <begin position="208"/>
        <end position="231"/>
    </location>
</feature>
<feature type="transmembrane region" description="Helical" evidence="7">
    <location>
        <begin position="147"/>
        <end position="173"/>
    </location>
</feature>
<dbReference type="Proteomes" id="UP001203665">
    <property type="component" value="Unassembled WGS sequence"/>
</dbReference>
<keyword evidence="3" id="KW-1003">Cell membrane</keyword>
<dbReference type="Pfam" id="PF03601">
    <property type="entry name" value="Cons_hypoth698"/>
    <property type="match status" value="1"/>
</dbReference>
<evidence type="ECO:0000313" key="9">
    <source>
        <dbReference type="Proteomes" id="UP001203665"/>
    </source>
</evidence>
<evidence type="ECO:0000256" key="5">
    <source>
        <dbReference type="ARBA" id="ARBA00022989"/>
    </source>
</evidence>
<feature type="transmembrane region" description="Helical" evidence="7">
    <location>
        <begin position="243"/>
        <end position="268"/>
    </location>
</feature>
<evidence type="ECO:0000256" key="3">
    <source>
        <dbReference type="ARBA" id="ARBA00022475"/>
    </source>
</evidence>
<feature type="transmembrane region" description="Helical" evidence="7">
    <location>
        <begin position="120"/>
        <end position="141"/>
    </location>
</feature>
<dbReference type="RefSeq" id="WP_251611417.1">
    <property type="nucleotide sequence ID" value="NZ_JAMQJY010000005.1"/>
</dbReference>
<keyword evidence="9" id="KW-1185">Reference proteome</keyword>